<reference evidence="6 7" key="1">
    <citation type="submission" date="2017-02" db="EMBL/GenBank/DDBJ databases">
        <authorList>
            <person name="Peterson S.W."/>
        </authorList>
    </citation>
    <scope>NUCLEOTIDE SEQUENCE [LARGE SCALE GENOMIC DNA]</scope>
    <source>
        <strain evidence="6 7">USBA 369</strain>
    </source>
</reference>
<protein>
    <recommendedName>
        <fullName evidence="5">Hydrogenase maturation factor HypA</fullName>
    </recommendedName>
</protein>
<dbReference type="PANTHER" id="PTHR34535">
    <property type="entry name" value="HYDROGENASE MATURATION FACTOR HYPA"/>
    <property type="match status" value="1"/>
</dbReference>
<dbReference type="EMBL" id="FUXL01000001">
    <property type="protein sequence ID" value="SJZ53411.1"/>
    <property type="molecule type" value="Genomic_DNA"/>
</dbReference>
<evidence type="ECO:0000256" key="5">
    <source>
        <dbReference type="HAMAP-Rule" id="MF_00213"/>
    </source>
</evidence>
<keyword evidence="4 5" id="KW-0862">Zinc</keyword>
<evidence type="ECO:0000256" key="2">
    <source>
        <dbReference type="ARBA" id="ARBA00022596"/>
    </source>
</evidence>
<proteinExistence type="inferred from homology"/>
<feature type="binding site" evidence="5">
    <location>
        <position position="76"/>
    </location>
    <ligand>
        <name>Zn(2+)</name>
        <dbReference type="ChEBI" id="CHEBI:29105"/>
    </ligand>
</feature>
<dbReference type="GO" id="GO:0051604">
    <property type="term" value="P:protein maturation"/>
    <property type="evidence" value="ECO:0007669"/>
    <property type="project" value="InterPro"/>
</dbReference>
<dbReference type="PANTHER" id="PTHR34535:SF3">
    <property type="entry name" value="HYDROGENASE MATURATION FACTOR HYPA"/>
    <property type="match status" value="1"/>
</dbReference>
<evidence type="ECO:0000313" key="6">
    <source>
        <dbReference type="EMBL" id="SJZ53411.1"/>
    </source>
</evidence>
<dbReference type="Pfam" id="PF01155">
    <property type="entry name" value="HypA"/>
    <property type="match status" value="1"/>
</dbReference>
<gene>
    <name evidence="5" type="primary">hypA</name>
    <name evidence="6" type="ORF">SAMN05428963_101199</name>
</gene>
<dbReference type="PROSITE" id="PS01249">
    <property type="entry name" value="HYPA"/>
    <property type="match status" value="1"/>
</dbReference>
<comment type="similarity">
    <text evidence="1 5">Belongs to the HypA/HybF family.</text>
</comment>
<feature type="binding site" evidence="5">
    <location>
        <position position="89"/>
    </location>
    <ligand>
        <name>Zn(2+)</name>
        <dbReference type="ChEBI" id="CHEBI:29105"/>
    </ligand>
</feature>
<dbReference type="Proteomes" id="UP000190135">
    <property type="component" value="Unassembled WGS sequence"/>
</dbReference>
<dbReference type="NCBIfam" id="TIGR00100">
    <property type="entry name" value="hypA"/>
    <property type="match status" value="1"/>
</dbReference>
<keyword evidence="2 5" id="KW-0533">Nickel</keyword>
<evidence type="ECO:0000256" key="1">
    <source>
        <dbReference type="ARBA" id="ARBA00010748"/>
    </source>
</evidence>
<dbReference type="GO" id="GO:0016151">
    <property type="term" value="F:nickel cation binding"/>
    <property type="evidence" value="ECO:0007669"/>
    <property type="project" value="UniProtKB-UniRule"/>
</dbReference>
<dbReference type="GO" id="GO:0008270">
    <property type="term" value="F:zinc ion binding"/>
    <property type="evidence" value="ECO:0007669"/>
    <property type="project" value="UniProtKB-UniRule"/>
</dbReference>
<dbReference type="RefSeq" id="WP_078706503.1">
    <property type="nucleotide sequence ID" value="NZ_FUXL01000001.1"/>
</dbReference>
<organism evidence="6 7">
    <name type="scientific">Consotaella salsifontis</name>
    <dbReference type="NCBI Taxonomy" id="1365950"/>
    <lineage>
        <taxon>Bacteria</taxon>
        <taxon>Pseudomonadati</taxon>
        <taxon>Pseudomonadota</taxon>
        <taxon>Alphaproteobacteria</taxon>
        <taxon>Hyphomicrobiales</taxon>
        <taxon>Aurantimonadaceae</taxon>
        <taxon>Consotaella</taxon>
    </lineage>
</organism>
<keyword evidence="3 5" id="KW-0479">Metal-binding</keyword>
<sequence>MHETAIVEGLIRILRDKARENNIGRISVVRLKIGRLRGIDIRQIRGCFELFAEGTLAEGARLDIDEIPVSARCRRCETVWVTQNYRLECPSCQAGDAEIIAGRELYIETFEGERTETSASVED</sequence>
<evidence type="ECO:0000256" key="3">
    <source>
        <dbReference type="ARBA" id="ARBA00022723"/>
    </source>
</evidence>
<dbReference type="Gene3D" id="3.30.2320.80">
    <property type="match status" value="1"/>
</dbReference>
<dbReference type="OrthoDB" id="288014at2"/>
<dbReference type="InterPro" id="IPR020538">
    <property type="entry name" value="Hydgase_Ni_incorp_HypA/HybF_CS"/>
</dbReference>
<feature type="binding site" evidence="5">
    <location>
        <position position="73"/>
    </location>
    <ligand>
        <name>Zn(2+)</name>
        <dbReference type="ChEBI" id="CHEBI:29105"/>
    </ligand>
</feature>
<dbReference type="STRING" id="1365950.SAMN05428963_101199"/>
<feature type="binding site" evidence="5">
    <location>
        <position position="2"/>
    </location>
    <ligand>
        <name>Ni(2+)</name>
        <dbReference type="ChEBI" id="CHEBI:49786"/>
    </ligand>
</feature>
<accession>A0A1T4LFL0</accession>
<dbReference type="AlphaFoldDB" id="A0A1T4LFL0"/>
<feature type="binding site" evidence="5">
    <location>
        <position position="92"/>
    </location>
    <ligand>
        <name>Zn(2+)</name>
        <dbReference type="ChEBI" id="CHEBI:29105"/>
    </ligand>
</feature>
<evidence type="ECO:0000313" key="7">
    <source>
        <dbReference type="Proteomes" id="UP000190135"/>
    </source>
</evidence>
<comment type="function">
    <text evidence="5">Involved in the maturation of [NiFe] hydrogenases. Required for nickel insertion into the metal center of the hydrogenase.</text>
</comment>
<keyword evidence="7" id="KW-1185">Reference proteome</keyword>
<dbReference type="PIRSF" id="PIRSF004761">
    <property type="entry name" value="Hydrgn_mat_HypA"/>
    <property type="match status" value="1"/>
</dbReference>
<evidence type="ECO:0000256" key="4">
    <source>
        <dbReference type="ARBA" id="ARBA00022833"/>
    </source>
</evidence>
<dbReference type="HAMAP" id="MF_00213">
    <property type="entry name" value="HypA_HybF"/>
    <property type="match status" value="1"/>
</dbReference>
<name>A0A1T4LFL0_9HYPH</name>
<dbReference type="InterPro" id="IPR000688">
    <property type="entry name" value="HypA/HybF"/>
</dbReference>